<evidence type="ECO:0000256" key="8">
    <source>
        <dbReference type="ARBA" id="ARBA00023134"/>
    </source>
</evidence>
<dbReference type="GO" id="GO:0061798">
    <property type="term" value="F:GTP 3',8'-cyclase activity"/>
    <property type="evidence" value="ECO:0007669"/>
    <property type="project" value="UniProtKB-UniRule"/>
</dbReference>
<dbReference type="InterPro" id="IPR058240">
    <property type="entry name" value="rSAM_sf"/>
</dbReference>
<evidence type="ECO:0000256" key="9">
    <source>
        <dbReference type="ARBA" id="ARBA00023150"/>
    </source>
</evidence>
<dbReference type="Gene3D" id="3.20.20.70">
    <property type="entry name" value="Aldolase class I"/>
    <property type="match status" value="1"/>
</dbReference>
<evidence type="ECO:0000259" key="13">
    <source>
        <dbReference type="PROSITE" id="PS51918"/>
    </source>
</evidence>
<dbReference type="SFLD" id="SFLDG01386">
    <property type="entry name" value="main_SPASM_domain-containing"/>
    <property type="match status" value="1"/>
</dbReference>
<keyword evidence="6 12" id="KW-0408">Iron</keyword>
<keyword evidence="7 12" id="KW-0411">Iron-sulfur</keyword>
<dbReference type="PROSITE" id="PS51918">
    <property type="entry name" value="RADICAL_SAM"/>
    <property type="match status" value="1"/>
</dbReference>
<dbReference type="CDD" id="cd21117">
    <property type="entry name" value="Twitch_MoaA"/>
    <property type="match status" value="1"/>
</dbReference>
<dbReference type="STRING" id="679936.Sulac_2908"/>
<name>G8TZN9_SULAD</name>
<dbReference type="InterPro" id="IPR010505">
    <property type="entry name" value="MoaA_twitch"/>
</dbReference>
<feature type="binding site" evidence="12">
    <location>
        <position position="259"/>
    </location>
    <ligand>
        <name>[4Fe-4S] cluster</name>
        <dbReference type="ChEBI" id="CHEBI:49883"/>
        <label>2</label>
        <note>4Fe-4S-substrate</note>
    </ligand>
</feature>
<feature type="binding site" evidence="12">
    <location>
        <position position="123"/>
    </location>
    <ligand>
        <name>S-adenosyl-L-methionine</name>
        <dbReference type="ChEBI" id="CHEBI:59789"/>
    </ligand>
</feature>
<dbReference type="EMBL" id="CP003179">
    <property type="protein sequence ID" value="AEW06369.1"/>
    <property type="molecule type" value="Genomic_DNA"/>
</dbReference>
<dbReference type="CDD" id="cd01335">
    <property type="entry name" value="Radical_SAM"/>
    <property type="match status" value="1"/>
</dbReference>
<evidence type="ECO:0000256" key="3">
    <source>
        <dbReference type="ARBA" id="ARBA00022691"/>
    </source>
</evidence>
<dbReference type="HAMAP" id="MF_01225_B">
    <property type="entry name" value="MoaA_B"/>
    <property type="match status" value="1"/>
</dbReference>
<evidence type="ECO:0000256" key="2">
    <source>
        <dbReference type="ARBA" id="ARBA00022485"/>
    </source>
</evidence>
<feature type="binding site" evidence="12">
    <location>
        <position position="13"/>
    </location>
    <ligand>
        <name>GTP</name>
        <dbReference type="ChEBI" id="CHEBI:37565"/>
    </ligand>
</feature>
<keyword evidence="15" id="KW-1185">Reference proteome</keyword>
<protein>
    <recommendedName>
        <fullName evidence="1 12">GTP 3',8-cyclase</fullName>
        <ecNumber evidence="1 12">4.1.99.22</ecNumber>
    </recommendedName>
    <alternativeName>
        <fullName evidence="12">Molybdenum cofactor biosynthesis protein A</fullName>
    </alternativeName>
</protein>
<comment type="pathway">
    <text evidence="12">Cofactor biosynthesis; molybdopterin biosynthesis.</text>
</comment>
<keyword evidence="8 12" id="KW-0342">GTP-binding</keyword>
<dbReference type="GO" id="GO:0006777">
    <property type="term" value="P:Mo-molybdopterin cofactor biosynthetic process"/>
    <property type="evidence" value="ECO:0007669"/>
    <property type="project" value="UniProtKB-UniRule"/>
</dbReference>
<dbReference type="NCBIfam" id="TIGR02666">
    <property type="entry name" value="moaA"/>
    <property type="match status" value="1"/>
</dbReference>
<feature type="binding site" evidence="12">
    <location>
        <position position="67"/>
    </location>
    <ligand>
        <name>GTP</name>
        <dbReference type="ChEBI" id="CHEBI:37565"/>
    </ligand>
</feature>
<feature type="binding site" evidence="12">
    <location>
        <position position="276"/>
    </location>
    <ligand>
        <name>[4Fe-4S] cluster</name>
        <dbReference type="ChEBI" id="CHEBI:49883"/>
        <label>2</label>
        <note>4Fe-4S-substrate</note>
    </ligand>
</feature>
<dbReference type="SFLD" id="SFLDS00029">
    <property type="entry name" value="Radical_SAM"/>
    <property type="match status" value="1"/>
</dbReference>
<evidence type="ECO:0000256" key="6">
    <source>
        <dbReference type="ARBA" id="ARBA00023004"/>
    </source>
</evidence>
<dbReference type="PANTHER" id="PTHR22960">
    <property type="entry name" value="MOLYBDOPTERIN COFACTOR SYNTHESIS PROTEIN A"/>
    <property type="match status" value="1"/>
</dbReference>
<keyword evidence="5 12" id="KW-0547">Nucleotide-binding</keyword>
<keyword evidence="4 12" id="KW-0479">Metal-binding</keyword>
<dbReference type="Pfam" id="PF04055">
    <property type="entry name" value="Radical_SAM"/>
    <property type="match status" value="1"/>
</dbReference>
<evidence type="ECO:0000256" key="4">
    <source>
        <dbReference type="ARBA" id="ARBA00022723"/>
    </source>
</evidence>
<dbReference type="InterPro" id="IPR013483">
    <property type="entry name" value="MoaA"/>
</dbReference>
<comment type="catalytic activity">
    <reaction evidence="11 12">
        <text>GTP + AH2 + S-adenosyl-L-methionine = (8S)-3',8-cyclo-7,8-dihydroguanosine 5'-triphosphate + 5'-deoxyadenosine + L-methionine + A + H(+)</text>
        <dbReference type="Rhea" id="RHEA:49576"/>
        <dbReference type="ChEBI" id="CHEBI:13193"/>
        <dbReference type="ChEBI" id="CHEBI:15378"/>
        <dbReference type="ChEBI" id="CHEBI:17319"/>
        <dbReference type="ChEBI" id="CHEBI:17499"/>
        <dbReference type="ChEBI" id="CHEBI:37565"/>
        <dbReference type="ChEBI" id="CHEBI:57844"/>
        <dbReference type="ChEBI" id="CHEBI:59789"/>
        <dbReference type="ChEBI" id="CHEBI:131766"/>
        <dbReference type="EC" id="4.1.99.22"/>
    </reaction>
</comment>
<dbReference type="InterPro" id="IPR007197">
    <property type="entry name" value="rSAM"/>
</dbReference>
<keyword evidence="9 12" id="KW-0501">Molybdenum cofactor biosynthesis</keyword>
<accession>G8TZN9</accession>
<dbReference type="PROSITE" id="PS01305">
    <property type="entry name" value="MOAA_NIFB_PQQE"/>
    <property type="match status" value="1"/>
</dbReference>
<keyword evidence="2 12" id="KW-0004">4Fe-4S</keyword>
<dbReference type="SFLD" id="SFLDG01067">
    <property type="entry name" value="SPASM/twitch_domain_containing"/>
    <property type="match status" value="1"/>
</dbReference>
<evidence type="ECO:0000256" key="1">
    <source>
        <dbReference type="ARBA" id="ARBA00012167"/>
    </source>
</evidence>
<dbReference type="SUPFAM" id="SSF102114">
    <property type="entry name" value="Radical SAM enzymes"/>
    <property type="match status" value="1"/>
</dbReference>
<evidence type="ECO:0000256" key="10">
    <source>
        <dbReference type="ARBA" id="ARBA00023239"/>
    </source>
</evidence>
<gene>
    <name evidence="12" type="primary">moaA</name>
    <name evidence="14" type="ordered locus">Sulac_2908</name>
</gene>
<dbReference type="KEGG" id="sap:Sulac_2908"/>
<evidence type="ECO:0000313" key="15">
    <source>
        <dbReference type="Proteomes" id="UP000005439"/>
    </source>
</evidence>
<feature type="binding site" evidence="12">
    <location>
        <position position="262"/>
    </location>
    <ligand>
        <name>[4Fe-4S] cluster</name>
        <dbReference type="ChEBI" id="CHEBI:49883"/>
        <label>2</label>
        <note>4Fe-4S-substrate</note>
    </ligand>
</feature>
<comment type="function">
    <text evidence="12">Catalyzes the cyclization of GTP to (8S)-3',8-cyclo-7,8-dihydroguanosine 5'-triphosphate.</text>
</comment>
<comment type="cofactor">
    <cofactor evidence="12">
        <name>[4Fe-4S] cluster</name>
        <dbReference type="ChEBI" id="CHEBI:49883"/>
    </cofactor>
    <text evidence="12">Binds 2 [4Fe-4S] clusters. Binds 1 [4Fe-4S] cluster coordinated with 3 cysteines and an exchangeable S-adenosyl-L-methionine and 1 [4Fe-4S] cluster coordinated with 3 cysteines and the GTP-derived substrate.</text>
</comment>
<feature type="binding site" evidence="12">
    <location>
        <begin position="264"/>
        <end position="266"/>
    </location>
    <ligand>
        <name>GTP</name>
        <dbReference type="ChEBI" id="CHEBI:37565"/>
    </ligand>
</feature>
<dbReference type="SFLD" id="SFLDG01383">
    <property type="entry name" value="cyclic_pyranopterin_phosphate"/>
    <property type="match status" value="1"/>
</dbReference>
<feature type="binding site" evidence="12">
    <location>
        <position position="27"/>
    </location>
    <ligand>
        <name>[4Fe-4S] cluster</name>
        <dbReference type="ChEBI" id="CHEBI:49883"/>
        <label>1</label>
        <note>4Fe-4S-S-AdoMet</note>
    </ligand>
</feature>
<proteinExistence type="inferred from homology"/>
<feature type="binding site" evidence="12">
    <location>
        <position position="26"/>
    </location>
    <ligand>
        <name>S-adenosyl-L-methionine</name>
        <dbReference type="ChEBI" id="CHEBI:59789"/>
    </ligand>
</feature>
<dbReference type="SMART" id="SM00729">
    <property type="entry name" value="Elp3"/>
    <property type="match status" value="1"/>
</dbReference>
<dbReference type="InterPro" id="IPR040064">
    <property type="entry name" value="MoaA-like"/>
</dbReference>
<dbReference type="GO" id="GO:0005525">
    <property type="term" value="F:GTP binding"/>
    <property type="evidence" value="ECO:0007669"/>
    <property type="project" value="UniProtKB-UniRule"/>
</dbReference>
<dbReference type="PATRIC" id="fig|679936.5.peg.3003"/>
<dbReference type="AlphaFoldDB" id="G8TZN9"/>
<reference evidence="15" key="1">
    <citation type="submission" date="2011-12" db="EMBL/GenBank/DDBJ databases">
        <title>The complete genome of chromosome of Sulfobacillus acidophilus DSM 10332.</title>
        <authorList>
            <person name="Lucas S."/>
            <person name="Han J."/>
            <person name="Lapidus A."/>
            <person name="Bruce D."/>
            <person name="Goodwin L."/>
            <person name="Pitluck S."/>
            <person name="Peters L."/>
            <person name="Kyrpides N."/>
            <person name="Mavromatis K."/>
            <person name="Ivanova N."/>
            <person name="Mikhailova N."/>
            <person name="Chertkov O."/>
            <person name="Saunders E."/>
            <person name="Detter J.C."/>
            <person name="Tapia R."/>
            <person name="Han C."/>
            <person name="Land M."/>
            <person name="Hauser L."/>
            <person name="Markowitz V."/>
            <person name="Cheng J.-F."/>
            <person name="Hugenholtz P."/>
            <person name="Woyke T."/>
            <person name="Wu D."/>
            <person name="Pukall R."/>
            <person name="Gehrich-Schroeter G."/>
            <person name="Schneider S."/>
            <person name="Klenk H.-P."/>
            <person name="Eisen J.A."/>
        </authorList>
    </citation>
    <scope>NUCLEOTIDE SEQUENCE [LARGE SCALE GENOMIC DNA]</scope>
    <source>
        <strain evidence="15">ATCC 700253 / DSM 10332 / NAL</strain>
    </source>
</reference>
<organism evidence="14 15">
    <name type="scientific">Sulfobacillus acidophilus (strain ATCC 700253 / DSM 10332 / NAL)</name>
    <dbReference type="NCBI Taxonomy" id="679936"/>
    <lineage>
        <taxon>Bacteria</taxon>
        <taxon>Bacillati</taxon>
        <taxon>Bacillota</taxon>
        <taxon>Clostridia</taxon>
        <taxon>Eubacteriales</taxon>
        <taxon>Clostridiales Family XVII. Incertae Sedis</taxon>
        <taxon>Sulfobacillus</taxon>
    </lineage>
</organism>
<dbReference type="EC" id="4.1.99.22" evidence="1 12"/>
<keyword evidence="3 12" id="KW-0949">S-adenosyl-L-methionine</keyword>
<feature type="binding site" evidence="12">
    <location>
        <position position="98"/>
    </location>
    <ligand>
        <name>GTP</name>
        <dbReference type="ChEBI" id="CHEBI:37565"/>
    </ligand>
</feature>
<evidence type="ECO:0000313" key="14">
    <source>
        <dbReference type="EMBL" id="AEW06369.1"/>
    </source>
</evidence>
<feature type="binding site" evidence="12">
    <location>
        <position position="195"/>
    </location>
    <ligand>
        <name>S-adenosyl-L-methionine</name>
        <dbReference type="ChEBI" id="CHEBI:59789"/>
    </ligand>
</feature>
<dbReference type="GO" id="GO:0046872">
    <property type="term" value="F:metal ion binding"/>
    <property type="evidence" value="ECO:0007669"/>
    <property type="project" value="UniProtKB-KW"/>
</dbReference>
<evidence type="ECO:0000256" key="11">
    <source>
        <dbReference type="ARBA" id="ARBA00048697"/>
    </source>
</evidence>
<keyword evidence="10 12" id="KW-0456">Lyase</keyword>
<dbReference type="Proteomes" id="UP000005439">
    <property type="component" value="Chromosome"/>
</dbReference>
<evidence type="ECO:0000256" key="5">
    <source>
        <dbReference type="ARBA" id="ARBA00022741"/>
    </source>
</evidence>
<evidence type="ECO:0000256" key="12">
    <source>
        <dbReference type="HAMAP-Rule" id="MF_01225"/>
    </source>
</evidence>
<evidence type="ECO:0000256" key="7">
    <source>
        <dbReference type="ARBA" id="ARBA00023014"/>
    </source>
</evidence>
<comment type="subunit">
    <text evidence="12">Monomer and homodimer.</text>
</comment>
<feature type="domain" description="Radical SAM core" evidence="13">
    <location>
        <begin position="4"/>
        <end position="225"/>
    </location>
</feature>
<dbReference type="GO" id="GO:1904047">
    <property type="term" value="F:S-adenosyl-L-methionine binding"/>
    <property type="evidence" value="ECO:0007669"/>
    <property type="project" value="UniProtKB-UniRule"/>
</dbReference>
<dbReference type="HOGENOM" id="CLU_009273_0_1_9"/>
<dbReference type="InterPro" id="IPR000385">
    <property type="entry name" value="MoaA_NifB_PqqE_Fe-S-bd_CS"/>
</dbReference>
<dbReference type="PANTHER" id="PTHR22960:SF0">
    <property type="entry name" value="MOLYBDENUM COFACTOR BIOSYNTHESIS PROTEIN 1"/>
    <property type="match status" value="1"/>
</dbReference>
<comment type="similarity">
    <text evidence="12">Belongs to the radical SAM superfamily. MoaA family.</text>
</comment>
<dbReference type="GO" id="GO:0051539">
    <property type="term" value="F:4 iron, 4 sulfur cluster binding"/>
    <property type="evidence" value="ECO:0007669"/>
    <property type="project" value="UniProtKB-UniRule"/>
</dbReference>
<feature type="binding site" evidence="12">
    <location>
        <position position="24"/>
    </location>
    <ligand>
        <name>[4Fe-4S] cluster</name>
        <dbReference type="ChEBI" id="CHEBI:49883"/>
        <label>1</label>
        <note>4Fe-4S-S-AdoMet</note>
    </ligand>
</feature>
<feature type="binding site" evidence="12">
    <location>
        <position position="71"/>
    </location>
    <ligand>
        <name>S-adenosyl-L-methionine</name>
        <dbReference type="ChEBI" id="CHEBI:59789"/>
    </ligand>
</feature>
<dbReference type="GO" id="GO:0061799">
    <property type="term" value="F:cyclic pyranopterin monophosphate synthase activity"/>
    <property type="evidence" value="ECO:0007669"/>
    <property type="project" value="TreeGrafter"/>
</dbReference>
<sequence length="334" mass="37667">MNDRYQRPLHDLRISVIDRCNFRCVYCMPKEVYGQAFQFLPRAELLTFEEITRIATVFARLGVKKIRLTGGEPLIRRDIEHLVAQLAAIPGIDDIAMTTNGSLLTLEKATQLRAAGLKRITVSLDALDETIFQAINDVGYPAARVLQAIDHAAAAGLNPVKVNMVVKRGVNESQIIPMAEYFRGTGHVLRFIEYMDVGTLNGWRLDDVVSAEEILTVIDRQFPLEPLPPRQPGEVARRFRYRDGRGEIGLIASVTQPFCRHCNRARLAADGQLYTCLFNGTGHDLKALVRSGASDEELADTIRQIWTVRQDRYSELRTQETRNLPKVEMFRMGG</sequence>
<reference evidence="14 15" key="2">
    <citation type="journal article" date="2012" name="Stand. Genomic Sci.">
        <title>Complete genome sequence of the moderately thermophilic mineral-sulfide-oxidizing firmicute Sulfobacillus acidophilus type strain (NAL(T)).</title>
        <authorList>
            <person name="Anderson I."/>
            <person name="Chertkov O."/>
            <person name="Chen A."/>
            <person name="Saunders E."/>
            <person name="Lapidus A."/>
            <person name="Nolan M."/>
            <person name="Lucas S."/>
            <person name="Hammon N."/>
            <person name="Deshpande S."/>
            <person name="Cheng J.F."/>
            <person name="Han C."/>
            <person name="Tapia R."/>
            <person name="Goodwin L.A."/>
            <person name="Pitluck S."/>
            <person name="Liolios K."/>
            <person name="Pagani I."/>
            <person name="Ivanova N."/>
            <person name="Mikhailova N."/>
            <person name="Pati A."/>
            <person name="Palaniappan K."/>
            <person name="Land M."/>
            <person name="Pan C."/>
            <person name="Rohde M."/>
            <person name="Pukall R."/>
            <person name="Goker M."/>
            <person name="Detter J.C."/>
            <person name="Woyke T."/>
            <person name="Bristow J."/>
            <person name="Eisen J.A."/>
            <person name="Markowitz V."/>
            <person name="Hugenholtz P."/>
            <person name="Kyrpides N.C."/>
            <person name="Klenk H.P."/>
            <person name="Mavromatis K."/>
        </authorList>
    </citation>
    <scope>NUCLEOTIDE SEQUENCE [LARGE SCALE GENOMIC DNA]</scope>
    <source>
        <strain evidence="15">ATCC 700253 / DSM 10332 / NAL</strain>
    </source>
</reference>
<dbReference type="Pfam" id="PF06463">
    <property type="entry name" value="Mob_synth_C"/>
    <property type="match status" value="1"/>
</dbReference>
<dbReference type="InterPro" id="IPR013785">
    <property type="entry name" value="Aldolase_TIM"/>
</dbReference>
<dbReference type="InterPro" id="IPR006638">
    <property type="entry name" value="Elp3/MiaA/NifB-like_rSAM"/>
</dbReference>
<feature type="binding site" evidence="12">
    <location>
        <position position="20"/>
    </location>
    <ligand>
        <name>[4Fe-4S] cluster</name>
        <dbReference type="ChEBI" id="CHEBI:49883"/>
        <label>1</label>
        <note>4Fe-4S-S-AdoMet</note>
    </ligand>
</feature>
<dbReference type="UniPathway" id="UPA00344"/>
<dbReference type="InterPro" id="IPR050105">
    <property type="entry name" value="MoCo_biosynth_MoaA/MoaC"/>
</dbReference>
<feature type="binding site" evidence="12">
    <location>
        <position position="161"/>
    </location>
    <ligand>
        <name>GTP</name>
        <dbReference type="ChEBI" id="CHEBI:37565"/>
    </ligand>
</feature>